<evidence type="ECO:0000313" key="2">
    <source>
        <dbReference type="EMBL" id="KAB5484211.1"/>
    </source>
</evidence>
<dbReference type="AlphaFoldDB" id="A0A5N5IQA7"/>
<proteinExistence type="predicted"/>
<sequence>MQIERLNNEILIRLSADTDTIGLQRLLDFLKFKEITSTSKASEEQIGKLAKSSKSDWWKKNKSRFVK</sequence>
<dbReference type="EMBL" id="VNIK02000017">
    <property type="protein sequence ID" value="KAB5484211.1"/>
    <property type="molecule type" value="Genomic_DNA"/>
</dbReference>
<dbReference type="RefSeq" id="WP_151891682.1">
    <property type="nucleotide sequence ID" value="NZ_VNIK02000017.1"/>
</dbReference>
<name>A0A5N5IQA7_9FLAO</name>
<feature type="region of interest" description="Disordered" evidence="1">
    <location>
        <begin position="46"/>
        <end position="67"/>
    </location>
</feature>
<reference evidence="2" key="1">
    <citation type="submission" date="2019-10" db="EMBL/GenBank/DDBJ databases">
        <title>Muricauda hadale sp. nov., a piezophilic bacterium isolated from hadopelagic water of the Mariana Trench.</title>
        <authorList>
            <person name="Wei Y."/>
        </authorList>
    </citation>
    <scope>NUCLEOTIDE SEQUENCE [LARGE SCALE GENOMIC DNA]</scope>
    <source>
        <strain evidence="2">MT-229</strain>
    </source>
</reference>
<comment type="caution">
    <text evidence="2">The sequence shown here is derived from an EMBL/GenBank/DDBJ whole genome shotgun (WGS) entry which is preliminary data.</text>
</comment>
<organism evidence="2 3">
    <name type="scientific">Flagellimonas hadalis</name>
    <dbReference type="NCBI Taxonomy" id="2597517"/>
    <lineage>
        <taxon>Bacteria</taxon>
        <taxon>Pseudomonadati</taxon>
        <taxon>Bacteroidota</taxon>
        <taxon>Flavobacteriia</taxon>
        <taxon>Flavobacteriales</taxon>
        <taxon>Flavobacteriaceae</taxon>
        <taxon>Flagellimonas</taxon>
    </lineage>
</organism>
<protein>
    <submittedName>
        <fullName evidence="2">Uncharacterized protein</fullName>
    </submittedName>
</protein>
<keyword evidence="3" id="KW-1185">Reference proteome</keyword>
<evidence type="ECO:0000313" key="3">
    <source>
        <dbReference type="Proteomes" id="UP000319204"/>
    </source>
</evidence>
<evidence type="ECO:0000256" key="1">
    <source>
        <dbReference type="SAM" id="MobiDB-lite"/>
    </source>
</evidence>
<dbReference type="OrthoDB" id="1122968at2"/>
<gene>
    <name evidence="2" type="ORF">FOT42_016820</name>
</gene>
<accession>A0A5N5IQA7</accession>
<dbReference type="Proteomes" id="UP000319204">
    <property type="component" value="Unassembled WGS sequence"/>
</dbReference>